<dbReference type="STRING" id="1703345.A3860_34305"/>
<accession>A0A1V9FP73</accession>
<keyword evidence="3" id="KW-1185">Reference proteome</keyword>
<protein>
    <recommendedName>
        <fullName evidence="4">Porin</fullName>
    </recommendedName>
</protein>
<dbReference type="AlphaFoldDB" id="A0A1V9FP73"/>
<name>A0A1V9FP73_9BACT</name>
<dbReference type="Gene3D" id="2.40.160.10">
    <property type="entry name" value="Porin"/>
    <property type="match status" value="1"/>
</dbReference>
<evidence type="ECO:0000313" key="2">
    <source>
        <dbReference type="EMBL" id="OQP60155.1"/>
    </source>
</evidence>
<dbReference type="Proteomes" id="UP000192796">
    <property type="component" value="Unassembled WGS sequence"/>
</dbReference>
<sequence>MRTKIFITLLSFSLIASASHAQQYNEELIDSLIKSKAQAQVARNSKFLISGYTNMTARFSKDESSFSNISLVPILLWKPSEKILVEAELETGLEGSETSIELGYADVSFFVNKYLTIRTGKFISPFGIFQDRLHPSWINKLPTFPVGTGEDELGVGPTSEIGVDFRGGVPLGTAKMNYSVFLANGAQLITDPAEPEKQGTLTYGNAEAISKKLTAGGRLGLLPFSNSSLELGVSYRTGNVGDKNSTYKNVGAQMYAFDLTYVHQLEFIKGLFDVKAQYNKVNVDKAAYIDPDDQTGNTPYTFDNKRSSFFTQAAYKPTMLQNKFLKKAELVFRYAEYNPPDGAKDADDIKQYTYGLNYWFTWRTVLKAAYQSQKDNNVFFLQIAVGF</sequence>
<dbReference type="EMBL" id="LVYD01000065">
    <property type="protein sequence ID" value="OQP60155.1"/>
    <property type="molecule type" value="Genomic_DNA"/>
</dbReference>
<organism evidence="2 3">
    <name type="scientific">Niastella vici</name>
    <dbReference type="NCBI Taxonomy" id="1703345"/>
    <lineage>
        <taxon>Bacteria</taxon>
        <taxon>Pseudomonadati</taxon>
        <taxon>Bacteroidota</taxon>
        <taxon>Chitinophagia</taxon>
        <taxon>Chitinophagales</taxon>
        <taxon>Chitinophagaceae</taxon>
        <taxon>Niastella</taxon>
    </lineage>
</organism>
<reference evidence="2 3" key="1">
    <citation type="submission" date="2016-03" db="EMBL/GenBank/DDBJ databases">
        <title>Niastella vici sp. nov., isolated from farmland soil.</title>
        <authorList>
            <person name="Chen L."/>
            <person name="Wang D."/>
            <person name="Yang S."/>
            <person name="Wang G."/>
        </authorList>
    </citation>
    <scope>NUCLEOTIDE SEQUENCE [LARGE SCALE GENOMIC DNA]</scope>
    <source>
        <strain evidence="2 3">DJ57</strain>
    </source>
</reference>
<dbReference type="SUPFAM" id="SSF56935">
    <property type="entry name" value="Porins"/>
    <property type="match status" value="1"/>
</dbReference>
<gene>
    <name evidence="2" type="ORF">A3860_34305</name>
</gene>
<dbReference type="RefSeq" id="WP_081153481.1">
    <property type="nucleotide sequence ID" value="NZ_LVYD01000065.1"/>
</dbReference>
<evidence type="ECO:0000313" key="3">
    <source>
        <dbReference type="Proteomes" id="UP000192796"/>
    </source>
</evidence>
<evidence type="ECO:0008006" key="4">
    <source>
        <dbReference type="Google" id="ProtNLM"/>
    </source>
</evidence>
<feature type="chain" id="PRO_5012031613" description="Porin" evidence="1">
    <location>
        <begin position="22"/>
        <end position="387"/>
    </location>
</feature>
<dbReference type="InterPro" id="IPR023614">
    <property type="entry name" value="Porin_dom_sf"/>
</dbReference>
<proteinExistence type="predicted"/>
<keyword evidence="1" id="KW-0732">Signal</keyword>
<evidence type="ECO:0000256" key="1">
    <source>
        <dbReference type="SAM" id="SignalP"/>
    </source>
</evidence>
<comment type="caution">
    <text evidence="2">The sequence shown here is derived from an EMBL/GenBank/DDBJ whole genome shotgun (WGS) entry which is preliminary data.</text>
</comment>
<feature type="signal peptide" evidence="1">
    <location>
        <begin position="1"/>
        <end position="21"/>
    </location>
</feature>
<dbReference type="OrthoDB" id="106501at2"/>